<feature type="signal peptide" evidence="1">
    <location>
        <begin position="1"/>
        <end position="24"/>
    </location>
</feature>
<name>A0ABS9MSN6_9BURK</name>
<keyword evidence="3" id="KW-1185">Reference proteome</keyword>
<reference evidence="2 3" key="1">
    <citation type="submission" date="2022-02" db="EMBL/GenBank/DDBJ databases">
        <title>Mesosutterella porci, a novel member of the family Sutterellaceae from pig feces.</title>
        <authorList>
            <person name="Wylensek D."/>
            <person name="Clavel T."/>
        </authorList>
    </citation>
    <scope>NUCLEOTIDE SEQUENCE [LARGE SCALE GENOMIC DNA]</scope>
    <source>
        <strain evidence="3">oilRF-744-wt-GAM-9</strain>
    </source>
</reference>
<evidence type="ECO:0000313" key="3">
    <source>
        <dbReference type="Proteomes" id="UP001297600"/>
    </source>
</evidence>
<dbReference type="PROSITE" id="PS51257">
    <property type="entry name" value="PROKAR_LIPOPROTEIN"/>
    <property type="match status" value="1"/>
</dbReference>
<organism evidence="2 3">
    <name type="scientific">Mesosutterella porci</name>
    <dbReference type="NCBI Taxonomy" id="2915351"/>
    <lineage>
        <taxon>Bacteria</taxon>
        <taxon>Pseudomonadati</taxon>
        <taxon>Pseudomonadota</taxon>
        <taxon>Betaproteobacteria</taxon>
        <taxon>Burkholderiales</taxon>
        <taxon>Sutterellaceae</taxon>
        <taxon>Mesosutterella</taxon>
    </lineage>
</organism>
<dbReference type="Proteomes" id="UP001297600">
    <property type="component" value="Unassembled WGS sequence"/>
</dbReference>
<gene>
    <name evidence="2" type="ORF">MAF45_06070</name>
</gene>
<comment type="caution">
    <text evidence="2">The sequence shown here is derived from an EMBL/GenBank/DDBJ whole genome shotgun (WGS) entry which is preliminary data.</text>
</comment>
<sequence>MNKLRPAAAAALATVLLGACSSLNPDIRAVKDTVIEENHSFFTVGRVLDFYPDCLDTSWDAYKDPRGHRWVFYSCRSKSIREFREQALADLKKEGANSSHHDRVEKALSFSEAQLVLSFRLLGESDKWKVSAAHVNLGWPDGRTASLPVPVYVVIAAMKKGEPLKPEEINEEPGFATRLFGRVTRRIELYFLLRAYENASVKPQGKPL</sequence>
<evidence type="ECO:0000313" key="2">
    <source>
        <dbReference type="EMBL" id="MCG5031013.1"/>
    </source>
</evidence>
<keyword evidence="1" id="KW-0732">Signal</keyword>
<accession>A0ABS9MSN6</accession>
<proteinExistence type="predicted"/>
<evidence type="ECO:0008006" key="4">
    <source>
        <dbReference type="Google" id="ProtNLM"/>
    </source>
</evidence>
<evidence type="ECO:0000256" key="1">
    <source>
        <dbReference type="SAM" id="SignalP"/>
    </source>
</evidence>
<protein>
    <recommendedName>
        <fullName evidence="4">Lipoprotein</fullName>
    </recommendedName>
</protein>
<dbReference type="RefSeq" id="WP_237978666.1">
    <property type="nucleotide sequence ID" value="NZ_JAKNCT010000006.1"/>
</dbReference>
<feature type="chain" id="PRO_5045410350" description="Lipoprotein" evidence="1">
    <location>
        <begin position="25"/>
        <end position="208"/>
    </location>
</feature>
<dbReference type="EMBL" id="JAKNCT010000006">
    <property type="protein sequence ID" value="MCG5031013.1"/>
    <property type="molecule type" value="Genomic_DNA"/>
</dbReference>